<dbReference type="EMBL" id="CP060394">
    <property type="protein sequence ID" value="QNI33098.1"/>
    <property type="molecule type" value="Genomic_DNA"/>
</dbReference>
<evidence type="ECO:0000256" key="2">
    <source>
        <dbReference type="ARBA" id="ARBA00008072"/>
    </source>
</evidence>
<evidence type="ECO:0000256" key="5">
    <source>
        <dbReference type="ARBA" id="ARBA00023002"/>
    </source>
</evidence>
<dbReference type="InterPro" id="IPR020843">
    <property type="entry name" value="ER"/>
</dbReference>
<dbReference type="InterPro" id="IPR013149">
    <property type="entry name" value="ADH-like_C"/>
</dbReference>
<dbReference type="SMART" id="SM00829">
    <property type="entry name" value="PKS_ER"/>
    <property type="match status" value="1"/>
</dbReference>
<sequence length="328" mass="35325">MKAAVVPAANSSWQIKDVPEPQPGPGQVLVKMRASGICYTDVHQTLGHLPGQFPRVLGHEPVGEIVTVAADVTTRKVGDRVGSAWVQSTCGRCEWCLRGRRMFCPFMKGTGADVQGGHAEYMPMNADATFLIPDKVSFEQAAPIFCAGYTVYSGLRWADPQPHERVAVLGIGGLGHLAVQYAKAAGFETIAISHSPDKDKMIREFGADEVVRDGKSLAAAGGADIILSTTNSTPSMVDSIQGLRPDGRFIVMGADAEPLTVSVIELLFKRIKIIGSQQNGPEYLYEALDYVAQGKVKSVIETYPLAEATKAYERVAEGKARFRAVLTM</sequence>
<evidence type="ECO:0000259" key="7">
    <source>
        <dbReference type="SMART" id="SM00829"/>
    </source>
</evidence>
<dbReference type="InterPro" id="IPR036291">
    <property type="entry name" value="NAD(P)-bd_dom_sf"/>
</dbReference>
<dbReference type="Pfam" id="PF08240">
    <property type="entry name" value="ADH_N"/>
    <property type="match status" value="1"/>
</dbReference>
<proteinExistence type="inferred from homology"/>
<dbReference type="KEGG" id="adin:H7849_03725"/>
<dbReference type="AlphaFoldDB" id="A0A7G8BKM8"/>
<comment type="cofactor">
    <cofactor evidence="1 6">
        <name>Zn(2+)</name>
        <dbReference type="ChEBI" id="CHEBI:29105"/>
    </cofactor>
</comment>
<dbReference type="GO" id="GO:0004022">
    <property type="term" value="F:alcohol dehydrogenase (NAD+) activity"/>
    <property type="evidence" value="ECO:0007669"/>
    <property type="project" value="TreeGrafter"/>
</dbReference>
<keyword evidence="5" id="KW-0560">Oxidoreductase</keyword>
<keyword evidence="4 6" id="KW-0862">Zinc</keyword>
<dbReference type="FunFam" id="3.40.50.720:FF:000022">
    <property type="entry name" value="Cinnamyl alcohol dehydrogenase"/>
    <property type="match status" value="1"/>
</dbReference>
<comment type="similarity">
    <text evidence="2 6">Belongs to the zinc-containing alcohol dehydrogenase family.</text>
</comment>
<dbReference type="InterPro" id="IPR011032">
    <property type="entry name" value="GroES-like_sf"/>
</dbReference>
<dbReference type="InterPro" id="IPR013154">
    <property type="entry name" value="ADH-like_N"/>
</dbReference>
<dbReference type="Pfam" id="PF00107">
    <property type="entry name" value="ADH_zinc_N"/>
    <property type="match status" value="1"/>
</dbReference>
<dbReference type="GO" id="GO:0008106">
    <property type="term" value="F:alcohol dehydrogenase (NADP+) activity"/>
    <property type="evidence" value="ECO:0007669"/>
    <property type="project" value="UniProtKB-ARBA"/>
</dbReference>
<dbReference type="GO" id="GO:0008270">
    <property type="term" value="F:zinc ion binding"/>
    <property type="evidence" value="ECO:0007669"/>
    <property type="project" value="InterPro"/>
</dbReference>
<name>A0A7G8BKM8_9BACT</name>
<protein>
    <submittedName>
        <fullName evidence="8">Alcohol dehydrogenase catalytic domain-containing protein</fullName>
    </submittedName>
</protein>
<dbReference type="PROSITE" id="PS00059">
    <property type="entry name" value="ADH_ZINC"/>
    <property type="match status" value="1"/>
</dbReference>
<evidence type="ECO:0000313" key="8">
    <source>
        <dbReference type="EMBL" id="QNI33098.1"/>
    </source>
</evidence>
<dbReference type="PANTHER" id="PTHR42940:SF7">
    <property type="entry name" value="ALCOHOL DEHYDROGENASE-LIKE N-TERMINAL DOMAIN-CONTAINING PROTEIN"/>
    <property type="match status" value="1"/>
</dbReference>
<organism evidence="8 9">
    <name type="scientific">Alloacidobacterium dinghuense</name>
    <dbReference type="NCBI Taxonomy" id="2763107"/>
    <lineage>
        <taxon>Bacteria</taxon>
        <taxon>Pseudomonadati</taxon>
        <taxon>Acidobacteriota</taxon>
        <taxon>Terriglobia</taxon>
        <taxon>Terriglobales</taxon>
        <taxon>Acidobacteriaceae</taxon>
        <taxon>Alloacidobacterium</taxon>
    </lineage>
</organism>
<dbReference type="Proteomes" id="UP000515312">
    <property type="component" value="Chromosome"/>
</dbReference>
<evidence type="ECO:0000313" key="9">
    <source>
        <dbReference type="Proteomes" id="UP000515312"/>
    </source>
</evidence>
<evidence type="ECO:0000256" key="6">
    <source>
        <dbReference type="RuleBase" id="RU361277"/>
    </source>
</evidence>
<dbReference type="Gene3D" id="3.40.50.720">
    <property type="entry name" value="NAD(P)-binding Rossmann-like Domain"/>
    <property type="match status" value="1"/>
</dbReference>
<dbReference type="InterPro" id="IPR002328">
    <property type="entry name" value="ADH_Zn_CS"/>
</dbReference>
<dbReference type="CDD" id="cd08245">
    <property type="entry name" value="CAD"/>
    <property type="match status" value="1"/>
</dbReference>
<dbReference type="SUPFAM" id="SSF51735">
    <property type="entry name" value="NAD(P)-binding Rossmann-fold domains"/>
    <property type="match status" value="1"/>
</dbReference>
<reference evidence="8 9" key="1">
    <citation type="submission" date="2020-08" db="EMBL/GenBank/DDBJ databases">
        <title>Edaphobacter telluris sp. nov. and Acidobacterium dinghuensis sp. nov., two acidobacteria isolated from forest soil.</title>
        <authorList>
            <person name="Fu J."/>
            <person name="Qiu L."/>
        </authorList>
    </citation>
    <scope>NUCLEOTIDE SEQUENCE [LARGE SCALE GENOMIC DNA]</scope>
    <source>
        <strain evidence="8">4Y35</strain>
    </source>
</reference>
<evidence type="ECO:0000256" key="3">
    <source>
        <dbReference type="ARBA" id="ARBA00022723"/>
    </source>
</evidence>
<dbReference type="RefSeq" id="WP_186744244.1">
    <property type="nucleotide sequence ID" value="NZ_CP060394.1"/>
</dbReference>
<gene>
    <name evidence="8" type="ORF">H7849_03725</name>
</gene>
<keyword evidence="3 6" id="KW-0479">Metal-binding</keyword>
<dbReference type="GO" id="GO:0005737">
    <property type="term" value="C:cytoplasm"/>
    <property type="evidence" value="ECO:0007669"/>
    <property type="project" value="TreeGrafter"/>
</dbReference>
<feature type="domain" description="Enoyl reductase (ER)" evidence="7">
    <location>
        <begin position="8"/>
        <end position="326"/>
    </location>
</feature>
<accession>A0A7G8BKM8</accession>
<keyword evidence="9" id="KW-1185">Reference proteome</keyword>
<dbReference type="Gene3D" id="3.90.180.10">
    <property type="entry name" value="Medium-chain alcohol dehydrogenases, catalytic domain"/>
    <property type="match status" value="1"/>
</dbReference>
<dbReference type="SUPFAM" id="SSF50129">
    <property type="entry name" value="GroES-like"/>
    <property type="match status" value="1"/>
</dbReference>
<evidence type="ECO:0000256" key="4">
    <source>
        <dbReference type="ARBA" id="ARBA00022833"/>
    </source>
</evidence>
<dbReference type="PANTHER" id="PTHR42940">
    <property type="entry name" value="ALCOHOL DEHYDROGENASE 1-RELATED"/>
    <property type="match status" value="1"/>
</dbReference>
<evidence type="ECO:0000256" key="1">
    <source>
        <dbReference type="ARBA" id="ARBA00001947"/>
    </source>
</evidence>